<dbReference type="Proteomes" id="UP000663855">
    <property type="component" value="Unassembled WGS sequence"/>
</dbReference>
<evidence type="ECO:0000313" key="2">
    <source>
        <dbReference type="EMBL" id="CAF1498545.1"/>
    </source>
</evidence>
<feature type="region of interest" description="Disordered" evidence="1">
    <location>
        <begin position="1"/>
        <end position="47"/>
    </location>
</feature>
<evidence type="ECO:0000313" key="8">
    <source>
        <dbReference type="EMBL" id="CAF4319855.1"/>
    </source>
</evidence>
<evidence type="ECO:0000256" key="1">
    <source>
        <dbReference type="SAM" id="MobiDB-lite"/>
    </source>
</evidence>
<evidence type="ECO:0000313" key="3">
    <source>
        <dbReference type="EMBL" id="CAF1910322.1"/>
    </source>
</evidence>
<dbReference type="EMBL" id="CAJNRF010009797">
    <property type="protein sequence ID" value="CAF2113841.1"/>
    <property type="molecule type" value="Genomic_DNA"/>
</dbReference>
<dbReference type="EMBL" id="CAJNRG010000343">
    <property type="protein sequence ID" value="CAF1996520.1"/>
    <property type="molecule type" value="Genomic_DNA"/>
</dbReference>
<dbReference type="EMBL" id="CAJOBF010002288">
    <property type="protein sequence ID" value="CAF4023821.1"/>
    <property type="molecule type" value="Genomic_DNA"/>
</dbReference>
<reference evidence="4" key="1">
    <citation type="submission" date="2021-02" db="EMBL/GenBank/DDBJ databases">
        <authorList>
            <person name="Nowell W R."/>
        </authorList>
    </citation>
    <scope>NUCLEOTIDE SEQUENCE</scope>
</reference>
<dbReference type="EMBL" id="CAJNRE010000047">
    <property type="protein sequence ID" value="CAF1910322.1"/>
    <property type="molecule type" value="Genomic_DNA"/>
</dbReference>
<dbReference type="AlphaFoldDB" id="A0A816MGS1"/>
<dbReference type="EMBL" id="CAJNOV010012850">
    <property type="protein sequence ID" value="CAF1498545.1"/>
    <property type="molecule type" value="Genomic_DNA"/>
</dbReference>
<evidence type="ECO:0000313" key="9">
    <source>
        <dbReference type="Proteomes" id="UP000663887"/>
    </source>
</evidence>
<feature type="region of interest" description="Disordered" evidence="1">
    <location>
        <begin position="62"/>
        <end position="92"/>
    </location>
</feature>
<dbReference type="Proteomes" id="UP000663856">
    <property type="component" value="Unassembled WGS sequence"/>
</dbReference>
<dbReference type="Proteomes" id="UP000681967">
    <property type="component" value="Unassembled WGS sequence"/>
</dbReference>
<proteinExistence type="predicted"/>
<dbReference type="Proteomes" id="UP000681720">
    <property type="component" value="Unassembled WGS sequence"/>
</dbReference>
<organism evidence="4 9">
    <name type="scientific">Rotaria magnacalcarata</name>
    <dbReference type="NCBI Taxonomy" id="392030"/>
    <lineage>
        <taxon>Eukaryota</taxon>
        <taxon>Metazoa</taxon>
        <taxon>Spiralia</taxon>
        <taxon>Gnathifera</taxon>
        <taxon>Rotifera</taxon>
        <taxon>Eurotatoria</taxon>
        <taxon>Bdelloidea</taxon>
        <taxon>Philodinida</taxon>
        <taxon>Philodinidae</taxon>
        <taxon>Rotaria</taxon>
    </lineage>
</organism>
<gene>
    <name evidence="7" type="ORF">BYL167_LOCUS27809</name>
    <name evidence="2" type="ORF">CJN711_LOCUS27110</name>
    <name evidence="8" type="ORF">GIL414_LOCUS26657</name>
    <name evidence="3" type="ORF">MBJ925_LOCUS748</name>
    <name evidence="6" type="ORF">UXM345_LOCUS17543</name>
    <name evidence="5" type="ORF">WKI299_LOCUS22813</name>
    <name evidence="4" type="ORF">XDN619_LOCUS3123</name>
</gene>
<dbReference type="Proteomes" id="UP000663842">
    <property type="component" value="Unassembled WGS sequence"/>
</dbReference>
<dbReference type="EMBL" id="CAJOBH010037247">
    <property type="protein sequence ID" value="CAF4309288.1"/>
    <property type="molecule type" value="Genomic_DNA"/>
</dbReference>
<evidence type="ECO:0000313" key="4">
    <source>
        <dbReference type="EMBL" id="CAF1996520.1"/>
    </source>
</evidence>
<dbReference type="EMBL" id="CAJOBJ010039766">
    <property type="protein sequence ID" value="CAF4319855.1"/>
    <property type="molecule type" value="Genomic_DNA"/>
</dbReference>
<feature type="compositionally biased region" description="Polar residues" evidence="1">
    <location>
        <begin position="19"/>
        <end position="29"/>
    </location>
</feature>
<evidence type="ECO:0000313" key="5">
    <source>
        <dbReference type="EMBL" id="CAF2113841.1"/>
    </source>
</evidence>
<evidence type="ECO:0000313" key="6">
    <source>
        <dbReference type="EMBL" id="CAF4023821.1"/>
    </source>
</evidence>
<dbReference type="Proteomes" id="UP000663887">
    <property type="component" value="Unassembled WGS sequence"/>
</dbReference>
<protein>
    <submittedName>
        <fullName evidence="4">Uncharacterized protein</fullName>
    </submittedName>
</protein>
<name>A0A816MGS1_9BILA</name>
<comment type="caution">
    <text evidence="4">The sequence shown here is derived from an EMBL/GenBank/DDBJ whole genome shotgun (WGS) entry which is preliminary data.</text>
</comment>
<feature type="compositionally biased region" description="Low complexity" evidence="1">
    <location>
        <begin position="30"/>
        <end position="47"/>
    </location>
</feature>
<sequence>MPSFKERFRPSLKYKTSRDTNPSGTNDSPNAAAVSVASTASAHNSHVLKTDKTSAIVAAAASTTTAGKTVDEHAGSGTLATYNFPYSTDPCE</sequence>
<dbReference type="Proteomes" id="UP000663824">
    <property type="component" value="Unassembled WGS sequence"/>
</dbReference>
<evidence type="ECO:0000313" key="7">
    <source>
        <dbReference type="EMBL" id="CAF4309288.1"/>
    </source>
</evidence>
<accession>A0A816MGS1</accession>